<proteinExistence type="predicted"/>
<accession>A0A327X7H3</accession>
<dbReference type="EMBL" id="QLMC01000001">
    <property type="protein sequence ID" value="RAK03090.1"/>
    <property type="molecule type" value="Genomic_DNA"/>
</dbReference>
<reference evidence="2 3" key="1">
    <citation type="submission" date="2018-06" db="EMBL/GenBank/DDBJ databases">
        <title>Genomic Encyclopedia of Archaeal and Bacterial Type Strains, Phase II (KMG-II): from individual species to whole genera.</title>
        <authorList>
            <person name="Goeker M."/>
        </authorList>
    </citation>
    <scope>NUCLEOTIDE SEQUENCE [LARGE SCALE GENOMIC DNA]</scope>
    <source>
        <strain evidence="2 3">DSM 21851</strain>
    </source>
</reference>
<comment type="caution">
    <text evidence="2">The sequence shown here is derived from an EMBL/GenBank/DDBJ whole genome shotgun (WGS) entry which is preliminary data.</text>
</comment>
<keyword evidence="1" id="KW-1133">Transmembrane helix</keyword>
<dbReference type="AlphaFoldDB" id="A0A327X7H3"/>
<keyword evidence="1" id="KW-0812">Transmembrane</keyword>
<evidence type="ECO:0000313" key="3">
    <source>
        <dbReference type="Proteomes" id="UP000248790"/>
    </source>
</evidence>
<feature type="transmembrane region" description="Helical" evidence="1">
    <location>
        <begin position="31"/>
        <end position="49"/>
    </location>
</feature>
<protein>
    <submittedName>
        <fullName evidence="2">Uncharacterized protein</fullName>
    </submittedName>
</protein>
<dbReference type="RefSeq" id="WP_170139312.1">
    <property type="nucleotide sequence ID" value="NZ_QLMC01000001.1"/>
</dbReference>
<sequence length="53" mass="6109">MYKLLEFMIAVIIIAAGWFATVLFFEKIGLFVFLTPIPYTVGFGIMKLARYRS</sequence>
<keyword evidence="3" id="KW-1185">Reference proteome</keyword>
<organism evidence="2 3">
    <name type="scientific">Larkinella arboricola</name>
    <dbReference type="NCBI Taxonomy" id="643671"/>
    <lineage>
        <taxon>Bacteria</taxon>
        <taxon>Pseudomonadati</taxon>
        <taxon>Bacteroidota</taxon>
        <taxon>Cytophagia</taxon>
        <taxon>Cytophagales</taxon>
        <taxon>Spirosomataceae</taxon>
        <taxon>Larkinella</taxon>
    </lineage>
</organism>
<keyword evidence="1" id="KW-0472">Membrane</keyword>
<evidence type="ECO:0000256" key="1">
    <source>
        <dbReference type="SAM" id="Phobius"/>
    </source>
</evidence>
<feature type="transmembrane region" description="Helical" evidence="1">
    <location>
        <begin position="7"/>
        <end position="25"/>
    </location>
</feature>
<name>A0A327X7H3_LARAB</name>
<evidence type="ECO:0000313" key="2">
    <source>
        <dbReference type="EMBL" id="RAK03090.1"/>
    </source>
</evidence>
<dbReference type="Proteomes" id="UP000248790">
    <property type="component" value="Unassembled WGS sequence"/>
</dbReference>
<gene>
    <name evidence="2" type="ORF">LX87_01212</name>
</gene>